<organism evidence="1 2">
    <name type="scientific">Terasakiispira papahanaumokuakeensis</name>
    <dbReference type="NCBI Taxonomy" id="197479"/>
    <lineage>
        <taxon>Bacteria</taxon>
        <taxon>Pseudomonadati</taxon>
        <taxon>Pseudomonadota</taxon>
        <taxon>Gammaproteobacteria</taxon>
        <taxon>Oceanospirillales</taxon>
        <taxon>Terasakiispira</taxon>
    </lineage>
</organism>
<dbReference type="AlphaFoldDB" id="A0A1E2VA61"/>
<comment type="caution">
    <text evidence="1">The sequence shown here is derived from an EMBL/GenBank/DDBJ whole genome shotgun (WGS) entry which is preliminary data.</text>
</comment>
<evidence type="ECO:0000313" key="1">
    <source>
        <dbReference type="EMBL" id="ODC03864.1"/>
    </source>
</evidence>
<name>A0A1E2VA61_9GAMM</name>
<evidence type="ECO:0000313" key="2">
    <source>
        <dbReference type="Proteomes" id="UP000094291"/>
    </source>
</evidence>
<keyword evidence="2" id="KW-1185">Reference proteome</keyword>
<dbReference type="OrthoDB" id="6367287at2"/>
<protein>
    <submittedName>
        <fullName evidence="1">Uncharacterized protein</fullName>
    </submittedName>
</protein>
<proteinExistence type="predicted"/>
<gene>
    <name evidence="1" type="ORF">BFW38_10225</name>
</gene>
<accession>A0A1E2VA61</accession>
<sequence length="170" mass="19678">MSIPMFIAVDAAEMDESSYPVAIAWSMPDGRIKSVLIMPEDHWQDDVAVLASREDMDLELHGVQADEVIRELLYDQLDDVFYTDQLFPQEQWLLKLFDAARREVTFELAEAQQLMPDVDWLDQFRLTLSQLGLDEQRAEDRIRAMLEVHVALTGDEPEWDEDEGHQEGLI</sequence>
<dbReference type="RefSeq" id="WP_068998461.1">
    <property type="nucleotide sequence ID" value="NZ_MDTQ01000001.1"/>
</dbReference>
<reference evidence="1 2" key="1">
    <citation type="submission" date="2016-08" db="EMBL/GenBank/DDBJ databases">
        <authorList>
            <person name="Seilhamer J.J."/>
        </authorList>
    </citation>
    <scope>NUCLEOTIDE SEQUENCE [LARGE SCALE GENOMIC DNA]</scope>
    <source>
        <strain evidence="1 2">PH27A</strain>
    </source>
</reference>
<dbReference type="Proteomes" id="UP000094291">
    <property type="component" value="Unassembled WGS sequence"/>
</dbReference>
<dbReference type="EMBL" id="MDTQ01000001">
    <property type="protein sequence ID" value="ODC03864.1"/>
    <property type="molecule type" value="Genomic_DNA"/>
</dbReference>